<comment type="function">
    <text evidence="8">Releases the supercoiling and torsional tension of DNA, which is introduced during the DNA replication and transcription, by transiently cleaving and rejoining one strand of the DNA duplex. Introduces a single-strand break via transesterification at a target site in duplex DNA. The scissile phosphodiester is attacked by the catalytic tyrosine of the enzyme, resulting in the formation of a DNA-(5'-phosphotyrosyl)-enzyme intermediate and the expulsion of a 3'-OH DNA strand. The free DNA strand then undergoes passage around the unbroken strand, thus removing DNA supercoils. Finally, in the religation step, the DNA 3'-OH attacks the covalent intermediate to expel the active-site tyrosine and restore the DNA phosphodiester backbone.</text>
</comment>
<dbReference type="InterPro" id="IPR034149">
    <property type="entry name" value="TOPRIM_TopoI"/>
</dbReference>
<feature type="site" description="Interaction with DNA" evidence="8">
    <location>
        <position position="35"/>
    </location>
</feature>
<dbReference type="GO" id="GO:0003917">
    <property type="term" value="F:DNA topoisomerase type I (single strand cut, ATP-independent) activity"/>
    <property type="evidence" value="ECO:0007669"/>
    <property type="project" value="UniProtKB-UniRule"/>
</dbReference>
<dbReference type="Pfam" id="PF13368">
    <property type="entry name" value="Toprim_C_rpt"/>
    <property type="match status" value="4"/>
</dbReference>
<feature type="compositionally biased region" description="Basic residues" evidence="10">
    <location>
        <begin position="921"/>
        <end position="943"/>
    </location>
</feature>
<comment type="caution">
    <text evidence="13">The sequence shown here is derived from an EMBL/GenBank/DDBJ whole genome shotgun (WGS) entry which is preliminary data.</text>
</comment>
<dbReference type="InterPro" id="IPR005733">
    <property type="entry name" value="TopoI_bac-type"/>
</dbReference>
<evidence type="ECO:0000256" key="8">
    <source>
        <dbReference type="HAMAP-Rule" id="MF_00952"/>
    </source>
</evidence>
<feature type="region of interest" description="Disordered" evidence="10">
    <location>
        <begin position="357"/>
        <end position="392"/>
    </location>
</feature>
<evidence type="ECO:0000256" key="4">
    <source>
        <dbReference type="ARBA" id="ARBA00022842"/>
    </source>
</evidence>
<evidence type="ECO:0000259" key="11">
    <source>
        <dbReference type="PROSITE" id="PS50880"/>
    </source>
</evidence>
<evidence type="ECO:0000256" key="5">
    <source>
        <dbReference type="ARBA" id="ARBA00023029"/>
    </source>
</evidence>
<gene>
    <name evidence="8 13" type="primary">topA</name>
    <name evidence="13" type="ORF">EEJ31_07265</name>
</gene>
<dbReference type="CDD" id="cd03363">
    <property type="entry name" value="TOPRIM_TopoIA_TopoI"/>
    <property type="match status" value="1"/>
</dbReference>
<sequence>MPGTKKLVIVESPTKMKSIAGYLGDGYEVLSSVGHIRDLIEPKNLPPELKKGPLGKFSVDVENGFEPYYVVSDSKKKTVAELKRALKNADELLLATDEDREGEAIAWHLLQVLAPKVPVRRMVFHEITKDAILQAKDHTRDLDTSLVDAQETRRILDRLYGYEVSPVLWRKVGPGLSAGRVQSAATRLVVDRERERLAFVSASYWDLTALLAASVGDSAGADDTFDARLVRLNGERIATGSDFDDLGQLKPKVSAATLDEASALALADALKAPEVAVTVTKVSSKPYRRSPAAPFTTSTLQQEAARKLRFTARQTMSVAQSLYENGYITYMRTDSPSLSQQAITAARTQAAALYGPETVPDKPRLYKGKSKNAQEAHEAIRPSGDTFRTPASLSSSLRGNDFKLYDLIWKRTVASQMADATGSTASVTIEAGPTGDAAHPKASGALAEFAASGTVITFRGFMLAYEESRDEERNAPQDAKESKLPPLTEGQKLGMREVEAKGHETTPAARYTEASLVKKLEELGIGRPSTYASIISTITDRGYVRLRGQALVPNWIAFSVVRLLEDYFGDLVQYDFTAEMENDLDRIADGEAERVDWLNSFYFGSAKHRGLRQVIDNLGEIDARAVNSVRIDDDITLRIGKYGPYLEVVDPQAAADATPRRVNIPEDLAPDELTPAKARELVDAPVLTDRVVGVNPENGKNIVAKDGRFGPYVTELDPEPEATEAETGETVNPATGEVTSADADSADAKPKKKAAAKKAPAAPKPRTASLFKSMDLATIDLDTALALLNLPRVVGLDPESGEEITAQGGRFGPYLKKGTDTRSLTSEDQIFEIDLPGALELFAQPKYGARRASSALKEFEKPDPDSGKAIKIKDGRFGAYVTDGVTNATIPKAESIEDVDYERAVQLLADKRAKGPATKKAPAKKAAAKKAPAKKTATKKAPAKKTATGTAKKATAKKTNASAADAKPAAKKTTAPATKKATATE</sequence>
<feature type="region of interest" description="Disordered" evidence="10">
    <location>
        <begin position="715"/>
        <end position="766"/>
    </location>
</feature>
<dbReference type="PANTHER" id="PTHR42785:SF1">
    <property type="entry name" value="DNA TOPOISOMERASE"/>
    <property type="match status" value="1"/>
</dbReference>
<dbReference type="InterPro" id="IPR006171">
    <property type="entry name" value="TOPRIM_dom"/>
</dbReference>
<dbReference type="PROSITE" id="PS52039">
    <property type="entry name" value="TOPO_IA_2"/>
    <property type="match status" value="1"/>
</dbReference>
<feature type="domain" description="Topo IA-type catalytic" evidence="12">
    <location>
        <begin position="143"/>
        <end position="609"/>
    </location>
</feature>
<dbReference type="CDD" id="cd00186">
    <property type="entry name" value="TOP1Ac"/>
    <property type="match status" value="1"/>
</dbReference>
<dbReference type="InterPro" id="IPR023405">
    <property type="entry name" value="Topo_IA_core_domain"/>
</dbReference>
<dbReference type="AlphaFoldDB" id="A0A3M8LCG4"/>
<feature type="site" description="Interaction with DNA" evidence="8">
    <location>
        <position position="153"/>
    </location>
</feature>
<dbReference type="InterPro" id="IPR028612">
    <property type="entry name" value="Topoisom_1_IA"/>
</dbReference>
<comment type="subunit">
    <text evidence="8">Monomer.</text>
</comment>
<evidence type="ECO:0000313" key="13">
    <source>
        <dbReference type="EMBL" id="RNE62619.1"/>
    </source>
</evidence>
<feature type="site" description="Interaction with DNA" evidence="8">
    <location>
        <position position="332"/>
    </location>
</feature>
<dbReference type="PANTHER" id="PTHR42785">
    <property type="entry name" value="DNA TOPOISOMERASE, TYPE IA, CORE"/>
    <property type="match status" value="1"/>
</dbReference>
<feature type="domain" description="Toprim" evidence="11">
    <location>
        <begin position="5"/>
        <end position="128"/>
    </location>
</feature>
<keyword evidence="5 8" id="KW-0799">Topoisomerase</keyword>
<dbReference type="OrthoDB" id="9804262at2"/>
<dbReference type="InterPro" id="IPR013497">
    <property type="entry name" value="Topo_IA_cen"/>
</dbReference>
<dbReference type="HAMAP" id="MF_00952">
    <property type="entry name" value="Topoisom_1_prok"/>
    <property type="match status" value="1"/>
</dbReference>
<proteinExistence type="inferred from homology"/>
<dbReference type="Gene3D" id="2.70.20.10">
    <property type="entry name" value="Topoisomerase I, domain 3"/>
    <property type="match status" value="1"/>
</dbReference>
<dbReference type="PRINTS" id="PR00417">
    <property type="entry name" value="PRTPISMRASEI"/>
</dbReference>
<dbReference type="InterPro" id="IPR003601">
    <property type="entry name" value="Topo_IA_2"/>
</dbReference>
<dbReference type="InterPro" id="IPR013826">
    <property type="entry name" value="Topo_IA_cen_sub3"/>
</dbReference>
<feature type="compositionally biased region" description="Basic and acidic residues" evidence="10">
    <location>
        <begin position="469"/>
        <end position="483"/>
    </location>
</feature>
<dbReference type="GO" id="GO:0003677">
    <property type="term" value="F:DNA binding"/>
    <property type="evidence" value="ECO:0007669"/>
    <property type="project" value="UniProtKB-KW"/>
</dbReference>
<keyword evidence="3" id="KW-0479">Metal-binding</keyword>
<evidence type="ECO:0000313" key="14">
    <source>
        <dbReference type="Proteomes" id="UP000279859"/>
    </source>
</evidence>
<dbReference type="InterPro" id="IPR000380">
    <property type="entry name" value="Topo_IA"/>
</dbReference>
<dbReference type="InterPro" id="IPR023406">
    <property type="entry name" value="Topo_IA_AS"/>
</dbReference>
<feature type="compositionally biased region" description="Acidic residues" evidence="10">
    <location>
        <begin position="716"/>
        <end position="727"/>
    </location>
</feature>
<feature type="site" description="Interaction with DNA" evidence="8">
    <location>
        <position position="169"/>
    </location>
</feature>
<protein>
    <recommendedName>
        <fullName evidence="8">DNA topoisomerase 1</fullName>
        <ecNumber evidence="8">5.6.2.1</ecNumber>
    </recommendedName>
    <alternativeName>
        <fullName evidence="8">DNA topoisomerase I</fullName>
    </alternativeName>
</protein>
<dbReference type="InterPro" id="IPR003602">
    <property type="entry name" value="Topo_IA_DNA-bd_dom"/>
</dbReference>
<feature type="site" description="Interaction with DNA" evidence="8">
    <location>
        <position position="541"/>
    </location>
</feature>
<accession>A0A3M8LCG4</accession>
<evidence type="ECO:0000256" key="9">
    <source>
        <dbReference type="SAM" id="Coils"/>
    </source>
</evidence>
<evidence type="ECO:0000259" key="12">
    <source>
        <dbReference type="PROSITE" id="PS52039"/>
    </source>
</evidence>
<keyword evidence="6 8" id="KW-0238">DNA-binding</keyword>
<dbReference type="Gene3D" id="1.10.460.10">
    <property type="entry name" value="Topoisomerase I, domain 2"/>
    <property type="match status" value="1"/>
</dbReference>
<dbReference type="GO" id="GO:0006265">
    <property type="term" value="P:DNA topological change"/>
    <property type="evidence" value="ECO:0007669"/>
    <property type="project" value="UniProtKB-UniRule"/>
</dbReference>
<feature type="region of interest" description="Disordered" evidence="10">
    <location>
        <begin position="910"/>
        <end position="985"/>
    </location>
</feature>
<dbReference type="NCBIfam" id="TIGR01051">
    <property type="entry name" value="topA_bact"/>
    <property type="match status" value="1"/>
</dbReference>
<feature type="active site" description="O-(5'-phospho-DNA)-tyrosine intermediate" evidence="8">
    <location>
        <position position="330"/>
    </location>
</feature>
<evidence type="ECO:0000256" key="1">
    <source>
        <dbReference type="ARBA" id="ARBA00000213"/>
    </source>
</evidence>
<dbReference type="GO" id="GO:0046872">
    <property type="term" value="F:metal ion binding"/>
    <property type="evidence" value="ECO:0007669"/>
    <property type="project" value="UniProtKB-KW"/>
</dbReference>
<dbReference type="PROSITE" id="PS00396">
    <property type="entry name" value="TOPO_IA_1"/>
    <property type="match status" value="1"/>
</dbReference>
<evidence type="ECO:0000256" key="10">
    <source>
        <dbReference type="SAM" id="MobiDB-lite"/>
    </source>
</evidence>
<keyword evidence="4" id="KW-0460">Magnesium</keyword>
<dbReference type="PROSITE" id="PS50880">
    <property type="entry name" value="TOPRIM"/>
    <property type="match status" value="1"/>
</dbReference>
<organism evidence="13 14">
    <name type="scientific">Cryobacterium tepidiphilum</name>
    <dbReference type="NCBI Taxonomy" id="2486026"/>
    <lineage>
        <taxon>Bacteria</taxon>
        <taxon>Bacillati</taxon>
        <taxon>Actinomycetota</taxon>
        <taxon>Actinomycetes</taxon>
        <taxon>Micrococcales</taxon>
        <taxon>Microbacteriaceae</taxon>
        <taxon>Cryobacterium</taxon>
    </lineage>
</organism>
<feature type="coiled-coil region" evidence="9">
    <location>
        <begin position="72"/>
        <end position="99"/>
    </location>
</feature>
<feature type="site" description="Interaction with DNA" evidence="8">
    <location>
        <position position="162"/>
    </location>
</feature>
<evidence type="ECO:0000256" key="6">
    <source>
        <dbReference type="ARBA" id="ARBA00023125"/>
    </source>
</evidence>
<keyword evidence="7 8" id="KW-0413">Isomerase</keyword>
<dbReference type="SMART" id="SM00437">
    <property type="entry name" value="TOP1Ac"/>
    <property type="match status" value="1"/>
</dbReference>
<dbReference type="InterPro" id="IPR025589">
    <property type="entry name" value="Toprim_C_rpt"/>
</dbReference>
<dbReference type="Pfam" id="PF01131">
    <property type="entry name" value="Topoisom_bac"/>
    <property type="match status" value="1"/>
</dbReference>
<feature type="compositionally biased region" description="Low complexity" evidence="10">
    <location>
        <begin position="944"/>
        <end position="985"/>
    </location>
</feature>
<reference evidence="13 14" key="1">
    <citation type="submission" date="2018-11" db="EMBL/GenBank/DDBJ databases">
        <title>Cryobacterium sp. nov., isolated from rhizosphere soil of lettuce.</title>
        <authorList>
            <person name="Wang Y."/>
        </authorList>
    </citation>
    <scope>NUCLEOTIDE SEQUENCE [LARGE SCALE GENOMIC DNA]</scope>
    <source>
        <strain evidence="13 14">NEAU-85</strain>
    </source>
</reference>
<dbReference type="EMBL" id="RDSR01000009">
    <property type="protein sequence ID" value="RNE62619.1"/>
    <property type="molecule type" value="Genomic_DNA"/>
</dbReference>
<dbReference type="SMART" id="SM00436">
    <property type="entry name" value="TOP1Bc"/>
    <property type="match status" value="1"/>
</dbReference>
<dbReference type="EC" id="5.6.2.1" evidence="8"/>
<evidence type="ECO:0000256" key="7">
    <source>
        <dbReference type="ARBA" id="ARBA00023235"/>
    </source>
</evidence>
<comment type="similarity">
    <text evidence="2 8">Belongs to the type IA topoisomerase family.</text>
</comment>
<feature type="region of interest" description="Interaction with DNA" evidence="8">
    <location>
        <begin position="177"/>
        <end position="182"/>
    </location>
</feature>
<evidence type="ECO:0000256" key="3">
    <source>
        <dbReference type="ARBA" id="ARBA00022723"/>
    </source>
</evidence>
<evidence type="ECO:0000256" key="2">
    <source>
        <dbReference type="ARBA" id="ARBA00009446"/>
    </source>
</evidence>
<dbReference type="InterPro" id="IPR013825">
    <property type="entry name" value="Topo_IA_cen_sub2"/>
</dbReference>
<dbReference type="Gene3D" id="3.40.50.140">
    <property type="match status" value="1"/>
</dbReference>
<keyword evidence="9" id="KW-0175">Coiled coil</keyword>
<comment type="catalytic activity">
    <reaction evidence="1 8">
        <text>ATP-independent breakage of single-stranded DNA, followed by passage and rejoining.</text>
        <dbReference type="EC" id="5.6.2.1"/>
    </reaction>
</comment>
<dbReference type="Proteomes" id="UP000279859">
    <property type="component" value="Unassembled WGS sequence"/>
</dbReference>
<feature type="region of interest" description="Disordered" evidence="10">
    <location>
        <begin position="469"/>
        <end position="490"/>
    </location>
</feature>
<feature type="site" description="Interaction with DNA" evidence="8">
    <location>
        <position position="154"/>
    </location>
</feature>
<dbReference type="Pfam" id="PF01751">
    <property type="entry name" value="Toprim"/>
    <property type="match status" value="1"/>
</dbReference>
<dbReference type="RefSeq" id="WP_123045636.1">
    <property type="nucleotide sequence ID" value="NZ_RDSR01000009.1"/>
</dbReference>
<dbReference type="InterPro" id="IPR013824">
    <property type="entry name" value="Topo_IA_cen_sub1"/>
</dbReference>
<dbReference type="SUPFAM" id="SSF56712">
    <property type="entry name" value="Prokaryotic type I DNA topoisomerase"/>
    <property type="match status" value="1"/>
</dbReference>
<dbReference type="Gene3D" id="1.10.290.10">
    <property type="entry name" value="Topoisomerase I, domain 4"/>
    <property type="match status" value="1"/>
</dbReference>
<keyword evidence="14" id="KW-1185">Reference proteome</keyword>
<dbReference type="SMART" id="SM00493">
    <property type="entry name" value="TOPRIM"/>
    <property type="match status" value="1"/>
</dbReference>
<feature type="site" description="Interaction with DNA" evidence="8">
    <location>
        <position position="157"/>
    </location>
</feature>
<name>A0A3M8LCG4_9MICO</name>